<dbReference type="OrthoDB" id="9775084at2"/>
<dbReference type="AlphaFoldDB" id="A0A330M9N1"/>
<dbReference type="PROSITE" id="PS00197">
    <property type="entry name" value="2FE2S_FER_1"/>
    <property type="match status" value="1"/>
</dbReference>
<dbReference type="InterPro" id="IPR012675">
    <property type="entry name" value="Beta-grasp_dom_sf"/>
</dbReference>
<protein>
    <submittedName>
        <fullName evidence="8">Xanthine dehydrogenase, Fe-S binding subunit</fullName>
    </submittedName>
</protein>
<evidence type="ECO:0000259" key="7">
    <source>
        <dbReference type="PROSITE" id="PS51085"/>
    </source>
</evidence>
<dbReference type="InterPro" id="IPR002888">
    <property type="entry name" value="2Fe-2S-bd"/>
</dbReference>
<reference evidence="9" key="1">
    <citation type="submission" date="2018-06" db="EMBL/GenBank/DDBJ databases">
        <authorList>
            <person name="Cea G.-C."/>
            <person name="William W."/>
        </authorList>
    </citation>
    <scope>NUCLEOTIDE SEQUENCE [LARGE SCALE GENOMIC DNA]</scope>
    <source>
        <strain evidence="9">DB21MT-2</strain>
    </source>
</reference>
<dbReference type="InterPro" id="IPR006058">
    <property type="entry name" value="2Fe2S_fd_BS"/>
</dbReference>
<dbReference type="CDD" id="cd00207">
    <property type="entry name" value="fer2"/>
    <property type="match status" value="1"/>
</dbReference>
<dbReference type="PANTHER" id="PTHR44379:SF5">
    <property type="entry name" value="OXIDOREDUCTASE WITH IRON-SULFUR SUBUNIT"/>
    <property type="match status" value="1"/>
</dbReference>
<dbReference type="Proteomes" id="UP000250123">
    <property type="component" value="Chromosome SHEWBE"/>
</dbReference>
<dbReference type="PROSITE" id="PS51085">
    <property type="entry name" value="2FE2S_FER_2"/>
    <property type="match status" value="1"/>
</dbReference>
<dbReference type="InterPro" id="IPR036010">
    <property type="entry name" value="2Fe-2S_ferredoxin-like_sf"/>
</dbReference>
<dbReference type="KEGG" id="sbk:SHEWBE_3737"/>
<dbReference type="Pfam" id="PF00111">
    <property type="entry name" value="Fer2"/>
    <property type="match status" value="1"/>
</dbReference>
<dbReference type="SUPFAM" id="SSF54292">
    <property type="entry name" value="2Fe-2S ferredoxin-like"/>
    <property type="match status" value="1"/>
</dbReference>
<dbReference type="Gene3D" id="3.10.20.30">
    <property type="match status" value="1"/>
</dbReference>
<evidence type="ECO:0000256" key="3">
    <source>
        <dbReference type="ARBA" id="ARBA00023002"/>
    </source>
</evidence>
<evidence type="ECO:0000256" key="4">
    <source>
        <dbReference type="ARBA" id="ARBA00023004"/>
    </source>
</evidence>
<dbReference type="GO" id="GO:0051537">
    <property type="term" value="F:2 iron, 2 sulfur cluster binding"/>
    <property type="evidence" value="ECO:0007669"/>
    <property type="project" value="UniProtKB-KW"/>
</dbReference>
<keyword evidence="4" id="KW-0408">Iron</keyword>
<dbReference type="EMBL" id="LS483452">
    <property type="protein sequence ID" value="SQH77700.1"/>
    <property type="molecule type" value="Genomic_DNA"/>
</dbReference>
<gene>
    <name evidence="8" type="primary">xdhC</name>
    <name evidence="8" type="ORF">SHEWBE_3737</name>
</gene>
<keyword evidence="1" id="KW-0001">2Fe-2S</keyword>
<feature type="domain" description="2Fe-2S ferredoxin-type" evidence="7">
    <location>
        <begin position="1"/>
        <end position="77"/>
    </location>
</feature>
<dbReference type="GO" id="GO:0046872">
    <property type="term" value="F:metal ion binding"/>
    <property type="evidence" value="ECO:0007669"/>
    <property type="project" value="UniProtKB-KW"/>
</dbReference>
<evidence type="ECO:0000256" key="2">
    <source>
        <dbReference type="ARBA" id="ARBA00022723"/>
    </source>
</evidence>
<keyword evidence="3" id="KW-0560">Oxidoreductase</keyword>
<dbReference type="InterPro" id="IPR001041">
    <property type="entry name" value="2Fe-2S_ferredoxin-type"/>
</dbReference>
<sequence length="160" mass="17144">MKICFKLNGQGVKVDVDPLQPLLHTLREQLGMTSPKQGCGEGECGSCTIIMDNQLVNTCLIPTIQAKGTALVTLEGLRNTPKGLCVIDALLEAKGVQCGFCSPAMVLVLYHLLDNRVCANITPTDQQIREALAGNLCRCTGYAMIVEAAKIAARKGEGIW</sequence>
<dbReference type="InterPro" id="IPR036884">
    <property type="entry name" value="2Fe-2S-bd_dom_sf"/>
</dbReference>
<accession>A0A330M9N1</accession>
<evidence type="ECO:0000256" key="5">
    <source>
        <dbReference type="ARBA" id="ARBA00023014"/>
    </source>
</evidence>
<proteinExistence type="predicted"/>
<dbReference type="GO" id="GO:0016491">
    <property type="term" value="F:oxidoreductase activity"/>
    <property type="evidence" value="ECO:0007669"/>
    <property type="project" value="UniProtKB-KW"/>
</dbReference>
<evidence type="ECO:0000256" key="6">
    <source>
        <dbReference type="ARBA" id="ARBA00023075"/>
    </source>
</evidence>
<organism evidence="8 9">
    <name type="scientific">Shewanella benthica</name>
    <dbReference type="NCBI Taxonomy" id="43661"/>
    <lineage>
        <taxon>Bacteria</taxon>
        <taxon>Pseudomonadati</taxon>
        <taxon>Pseudomonadota</taxon>
        <taxon>Gammaproteobacteria</taxon>
        <taxon>Alteromonadales</taxon>
        <taxon>Shewanellaceae</taxon>
        <taxon>Shewanella</taxon>
    </lineage>
</organism>
<dbReference type="InterPro" id="IPR051452">
    <property type="entry name" value="Diverse_Oxidoreductases"/>
</dbReference>
<dbReference type="Pfam" id="PF01799">
    <property type="entry name" value="Fer2_2"/>
    <property type="match status" value="1"/>
</dbReference>
<evidence type="ECO:0000313" key="8">
    <source>
        <dbReference type="EMBL" id="SQH77700.1"/>
    </source>
</evidence>
<dbReference type="Gene3D" id="1.10.150.120">
    <property type="entry name" value="[2Fe-2S]-binding domain"/>
    <property type="match status" value="1"/>
</dbReference>
<keyword evidence="6" id="KW-0830">Ubiquinone</keyword>
<dbReference type="RefSeq" id="WP_112353490.1">
    <property type="nucleotide sequence ID" value="NZ_LS483452.1"/>
</dbReference>
<keyword evidence="5" id="KW-0411">Iron-sulfur</keyword>
<keyword evidence="2" id="KW-0479">Metal-binding</keyword>
<name>A0A330M9N1_9GAMM</name>
<dbReference type="PANTHER" id="PTHR44379">
    <property type="entry name" value="OXIDOREDUCTASE WITH IRON-SULFUR SUBUNIT"/>
    <property type="match status" value="1"/>
</dbReference>
<evidence type="ECO:0000256" key="1">
    <source>
        <dbReference type="ARBA" id="ARBA00022714"/>
    </source>
</evidence>
<dbReference type="SUPFAM" id="SSF47741">
    <property type="entry name" value="CO dehydrogenase ISP C-domain like"/>
    <property type="match status" value="1"/>
</dbReference>
<evidence type="ECO:0000313" key="9">
    <source>
        <dbReference type="Proteomes" id="UP000250123"/>
    </source>
</evidence>